<keyword evidence="14" id="KW-1185">Reference proteome</keyword>
<comment type="cofactor">
    <cofactor evidence="1">
        <name>NAD(+)</name>
        <dbReference type="ChEBI" id="CHEBI:57540"/>
    </cofactor>
</comment>
<keyword evidence="7" id="KW-0520">NAD</keyword>
<dbReference type="InterPro" id="IPR056179">
    <property type="entry name" value="DHQS_C"/>
</dbReference>
<keyword evidence="4" id="KW-0479">Metal-binding</keyword>
<dbReference type="GO" id="GO:0009073">
    <property type="term" value="P:aromatic amino acid family biosynthetic process"/>
    <property type="evidence" value="ECO:0007669"/>
    <property type="project" value="InterPro"/>
</dbReference>
<evidence type="ECO:0000256" key="7">
    <source>
        <dbReference type="ARBA" id="ARBA00023027"/>
    </source>
</evidence>
<evidence type="ECO:0000256" key="1">
    <source>
        <dbReference type="ARBA" id="ARBA00001911"/>
    </source>
</evidence>
<dbReference type="Pfam" id="PF01761">
    <property type="entry name" value="DHQ_synthase"/>
    <property type="match status" value="1"/>
</dbReference>
<name>A0A6G9AJ75_9BACT</name>
<dbReference type="PANTHER" id="PTHR43622:SF1">
    <property type="entry name" value="3-DEHYDROQUINATE SYNTHASE"/>
    <property type="match status" value="1"/>
</dbReference>
<evidence type="ECO:0000256" key="8">
    <source>
        <dbReference type="ARBA" id="ARBA00023239"/>
    </source>
</evidence>
<dbReference type="GO" id="GO:0009423">
    <property type="term" value="P:chorismate biosynthetic process"/>
    <property type="evidence" value="ECO:0007669"/>
    <property type="project" value="UniProtKB-UniRule"/>
</dbReference>
<comment type="cofactor">
    <cofactor evidence="2">
        <name>Co(2+)</name>
        <dbReference type="ChEBI" id="CHEBI:48828"/>
    </cofactor>
</comment>
<evidence type="ECO:0000256" key="4">
    <source>
        <dbReference type="ARBA" id="ARBA00022723"/>
    </source>
</evidence>
<reference evidence="13 14" key="1">
    <citation type="submission" date="2020-03" db="EMBL/GenBank/DDBJ databases">
        <authorList>
            <person name="Kim M.K."/>
        </authorList>
    </citation>
    <scope>NUCLEOTIDE SEQUENCE [LARGE SCALE GENOMIC DNA]</scope>
    <source>
        <strain evidence="13 14">BT328</strain>
    </source>
</reference>
<dbReference type="SUPFAM" id="SSF56796">
    <property type="entry name" value="Dehydroquinate synthase-like"/>
    <property type="match status" value="1"/>
</dbReference>
<evidence type="ECO:0000313" key="14">
    <source>
        <dbReference type="Proteomes" id="UP000501802"/>
    </source>
</evidence>
<dbReference type="Proteomes" id="UP000501802">
    <property type="component" value="Chromosome"/>
</dbReference>
<gene>
    <name evidence="13" type="primary">aroB</name>
    <name evidence="13" type="ORF">G8759_06640</name>
</gene>
<dbReference type="InterPro" id="IPR030963">
    <property type="entry name" value="DHQ_synth_fam"/>
</dbReference>
<proteinExistence type="predicted"/>
<accession>A0A6G9AJ75</accession>
<dbReference type="InterPro" id="IPR030960">
    <property type="entry name" value="DHQS/DOIS_N"/>
</dbReference>
<dbReference type="InterPro" id="IPR016037">
    <property type="entry name" value="DHQ_synth_AroB"/>
</dbReference>
<evidence type="ECO:0000256" key="3">
    <source>
        <dbReference type="ARBA" id="ARBA00003485"/>
    </source>
</evidence>
<keyword evidence="6" id="KW-0862">Zinc</keyword>
<dbReference type="EMBL" id="CP050063">
    <property type="protein sequence ID" value="QIP12325.1"/>
    <property type="molecule type" value="Genomic_DNA"/>
</dbReference>
<evidence type="ECO:0000259" key="12">
    <source>
        <dbReference type="Pfam" id="PF24621"/>
    </source>
</evidence>
<dbReference type="NCBIfam" id="TIGR01357">
    <property type="entry name" value="aroB"/>
    <property type="match status" value="1"/>
</dbReference>
<sequence>MSTVTIAPIAESLPAFLESYDFSAVAIIADNHTFRFCYPDLKAFLPKHTLVRIKAGEEQKHIATCEMIWDALTRANFDRHALVLNLGGGVIGDMGGFCAATYKRGIAFAQLPTTLLSQVDASVGGKLGIDFRGFKNHIGVFKQPDTVLIDPAFLATLPERELRSGFAEVIKHCLIADAAMWDEIRRRDLDEQDWAALVAHSVAVKQRVVEQDPTEKGLRKILNFGHTLGHAVETYYLTQPRKRLLHGEAIAVGMVAEAYIAFHKKMIDENLLTQIEEYMFAVYGNVRLTDADTEPILALTLQDKKNRGNQVRMALLDGPGSCTFDVPVTAGEMRRGLEFYRGVNKN</sequence>
<evidence type="ECO:0000256" key="9">
    <source>
        <dbReference type="ARBA" id="ARBA00023285"/>
    </source>
</evidence>
<dbReference type="CDD" id="cd08195">
    <property type="entry name" value="DHQS"/>
    <property type="match status" value="1"/>
</dbReference>
<evidence type="ECO:0000259" key="11">
    <source>
        <dbReference type="Pfam" id="PF01761"/>
    </source>
</evidence>
<dbReference type="GO" id="GO:0046872">
    <property type="term" value="F:metal ion binding"/>
    <property type="evidence" value="ECO:0007669"/>
    <property type="project" value="UniProtKB-KW"/>
</dbReference>
<evidence type="ECO:0000256" key="10">
    <source>
        <dbReference type="NCBIfam" id="TIGR01357"/>
    </source>
</evidence>
<dbReference type="Gene3D" id="1.20.1090.10">
    <property type="entry name" value="Dehydroquinate synthase-like - alpha domain"/>
    <property type="match status" value="1"/>
</dbReference>
<protein>
    <recommendedName>
        <fullName evidence="10">3-dehydroquinate synthase</fullName>
        <ecNumber evidence="10">4.2.3.4</ecNumber>
    </recommendedName>
</protein>
<dbReference type="PANTHER" id="PTHR43622">
    <property type="entry name" value="3-DEHYDROQUINATE SYNTHASE"/>
    <property type="match status" value="1"/>
</dbReference>
<feature type="domain" description="3-dehydroquinate synthase N-terminal" evidence="11">
    <location>
        <begin position="51"/>
        <end position="163"/>
    </location>
</feature>
<keyword evidence="8 13" id="KW-0456">Lyase</keyword>
<dbReference type="RefSeq" id="WP_167206368.1">
    <property type="nucleotide sequence ID" value="NZ_CP050063.1"/>
</dbReference>
<dbReference type="GO" id="GO:0005737">
    <property type="term" value="C:cytoplasm"/>
    <property type="evidence" value="ECO:0007669"/>
    <property type="project" value="InterPro"/>
</dbReference>
<evidence type="ECO:0000313" key="13">
    <source>
        <dbReference type="EMBL" id="QIP12325.1"/>
    </source>
</evidence>
<feature type="domain" description="3-dehydroquinate synthase C-terminal" evidence="12">
    <location>
        <begin position="165"/>
        <end position="306"/>
    </location>
</feature>
<comment type="function">
    <text evidence="3">Catalyzes the conversion of 3-deoxy-D-arabino-heptulosonate 7-phosphate (DAHP) to dehydroquinate (DHQ).</text>
</comment>
<organism evidence="13 14">
    <name type="scientific">Spirosoma aureum</name>
    <dbReference type="NCBI Taxonomy" id="2692134"/>
    <lineage>
        <taxon>Bacteria</taxon>
        <taxon>Pseudomonadati</taxon>
        <taxon>Bacteroidota</taxon>
        <taxon>Cytophagia</taxon>
        <taxon>Cytophagales</taxon>
        <taxon>Cytophagaceae</taxon>
        <taxon>Spirosoma</taxon>
    </lineage>
</organism>
<dbReference type="GO" id="GO:0000166">
    <property type="term" value="F:nucleotide binding"/>
    <property type="evidence" value="ECO:0007669"/>
    <property type="project" value="UniProtKB-KW"/>
</dbReference>
<dbReference type="KEGG" id="spib:G8759_06640"/>
<keyword evidence="9" id="KW-0170">Cobalt</keyword>
<dbReference type="Gene3D" id="3.40.50.1970">
    <property type="match status" value="1"/>
</dbReference>
<dbReference type="EC" id="4.2.3.4" evidence="10"/>
<dbReference type="InterPro" id="IPR050071">
    <property type="entry name" value="Dehydroquinate_synthase"/>
</dbReference>
<keyword evidence="5" id="KW-0547">Nucleotide-binding</keyword>
<dbReference type="PIRSF" id="PIRSF001455">
    <property type="entry name" value="DHQ_synth"/>
    <property type="match status" value="1"/>
</dbReference>
<evidence type="ECO:0000256" key="5">
    <source>
        <dbReference type="ARBA" id="ARBA00022741"/>
    </source>
</evidence>
<evidence type="ECO:0000256" key="6">
    <source>
        <dbReference type="ARBA" id="ARBA00022833"/>
    </source>
</evidence>
<dbReference type="Pfam" id="PF24621">
    <property type="entry name" value="DHQS_C"/>
    <property type="match status" value="1"/>
</dbReference>
<dbReference type="GO" id="GO:0003856">
    <property type="term" value="F:3-dehydroquinate synthase activity"/>
    <property type="evidence" value="ECO:0007669"/>
    <property type="project" value="UniProtKB-UniRule"/>
</dbReference>
<evidence type="ECO:0000256" key="2">
    <source>
        <dbReference type="ARBA" id="ARBA00001941"/>
    </source>
</evidence>
<dbReference type="AlphaFoldDB" id="A0A6G9AJ75"/>